<keyword evidence="1" id="KW-0732">Signal</keyword>
<evidence type="ECO:0000256" key="1">
    <source>
        <dbReference type="SAM" id="SignalP"/>
    </source>
</evidence>
<gene>
    <name evidence="2" type="ORF">RUA4292_01523</name>
</gene>
<dbReference type="AlphaFoldDB" id="A0A0P1ECG9"/>
<reference evidence="2 3" key="1">
    <citation type="submission" date="2015-09" db="EMBL/GenBank/DDBJ databases">
        <authorList>
            <consortium name="Swine Surveillance"/>
        </authorList>
    </citation>
    <scope>NUCLEOTIDE SEQUENCE [LARGE SCALE GENOMIC DNA]</scope>
    <source>
        <strain evidence="2 3">CECT 4292</strain>
    </source>
</reference>
<dbReference type="GeneID" id="55492770"/>
<feature type="signal peptide" evidence="1">
    <location>
        <begin position="1"/>
        <end position="21"/>
    </location>
</feature>
<feature type="chain" id="PRO_5006061439" description="DUF732 domain-containing protein" evidence="1">
    <location>
        <begin position="22"/>
        <end position="103"/>
    </location>
</feature>
<proteinExistence type="predicted"/>
<evidence type="ECO:0000313" key="3">
    <source>
        <dbReference type="Proteomes" id="UP000050783"/>
    </source>
</evidence>
<dbReference type="EMBL" id="CYPU01000023">
    <property type="protein sequence ID" value="CUH47354.1"/>
    <property type="molecule type" value="Genomic_DNA"/>
</dbReference>
<evidence type="ECO:0008006" key="4">
    <source>
        <dbReference type="Google" id="ProtNLM"/>
    </source>
</evidence>
<dbReference type="RefSeq" id="WP_058277039.1">
    <property type="nucleotide sequence ID" value="NZ_CYPU01000023.1"/>
</dbReference>
<evidence type="ECO:0000313" key="2">
    <source>
        <dbReference type="EMBL" id="CUH47354.1"/>
    </source>
</evidence>
<sequence>MSLNFTILLVFAVTLASPAASQVISDVQSYLAQNATQQEIFLTRQLRAQPNLAAECAPGTDAASFRPRFEVWLDENPTFTTRPAQFAITAALVDFCKQPTSSR</sequence>
<accession>A0A0P1ECG9</accession>
<dbReference type="Proteomes" id="UP000050783">
    <property type="component" value="Unassembled WGS sequence"/>
</dbReference>
<organism evidence="2 3">
    <name type="scientific">Ruegeria atlantica</name>
    <dbReference type="NCBI Taxonomy" id="81569"/>
    <lineage>
        <taxon>Bacteria</taxon>
        <taxon>Pseudomonadati</taxon>
        <taxon>Pseudomonadota</taxon>
        <taxon>Alphaproteobacteria</taxon>
        <taxon>Rhodobacterales</taxon>
        <taxon>Roseobacteraceae</taxon>
        <taxon>Ruegeria</taxon>
    </lineage>
</organism>
<protein>
    <recommendedName>
        <fullName evidence="4">DUF732 domain-containing protein</fullName>
    </recommendedName>
</protein>
<name>A0A0P1ECG9_9RHOB</name>